<dbReference type="PANTHER" id="PTHR37610">
    <property type="entry name" value="CCHC-TYPE DOMAIN-CONTAINING PROTEIN"/>
    <property type="match status" value="1"/>
</dbReference>
<dbReference type="Pfam" id="PF14244">
    <property type="entry name" value="Retrotran_gag_3"/>
    <property type="match status" value="1"/>
</dbReference>
<name>A0AAV2F7M5_9ROSI</name>
<evidence type="ECO:0000313" key="3">
    <source>
        <dbReference type="Proteomes" id="UP001497516"/>
    </source>
</evidence>
<protein>
    <recommendedName>
        <fullName evidence="1">Retrotransposon Copia-like N-terminal domain-containing protein</fullName>
    </recommendedName>
</protein>
<reference evidence="2 3" key="1">
    <citation type="submission" date="2024-04" db="EMBL/GenBank/DDBJ databases">
        <authorList>
            <person name="Fracassetti M."/>
        </authorList>
    </citation>
    <scope>NUCLEOTIDE SEQUENCE [LARGE SCALE GENOMIC DNA]</scope>
</reference>
<dbReference type="EMBL" id="OZ034819">
    <property type="protein sequence ID" value="CAL1394263.1"/>
    <property type="molecule type" value="Genomic_DNA"/>
</dbReference>
<evidence type="ECO:0000313" key="2">
    <source>
        <dbReference type="EMBL" id="CAL1394263.1"/>
    </source>
</evidence>
<accession>A0AAV2F7M5</accession>
<keyword evidence="3" id="KW-1185">Reference proteome</keyword>
<evidence type="ECO:0000259" key="1">
    <source>
        <dbReference type="Pfam" id="PF14244"/>
    </source>
</evidence>
<organism evidence="2 3">
    <name type="scientific">Linum trigynum</name>
    <dbReference type="NCBI Taxonomy" id="586398"/>
    <lineage>
        <taxon>Eukaryota</taxon>
        <taxon>Viridiplantae</taxon>
        <taxon>Streptophyta</taxon>
        <taxon>Embryophyta</taxon>
        <taxon>Tracheophyta</taxon>
        <taxon>Spermatophyta</taxon>
        <taxon>Magnoliopsida</taxon>
        <taxon>eudicotyledons</taxon>
        <taxon>Gunneridae</taxon>
        <taxon>Pentapetalae</taxon>
        <taxon>rosids</taxon>
        <taxon>fabids</taxon>
        <taxon>Malpighiales</taxon>
        <taxon>Linaceae</taxon>
        <taxon>Linum</taxon>
    </lineage>
</organism>
<feature type="domain" description="Retrotransposon Copia-like N-terminal" evidence="1">
    <location>
        <begin position="30"/>
        <end position="73"/>
    </location>
</feature>
<sequence length="271" mass="30166">MTIRDDGGSAGKNVVTDVETIALTSPLYLHPSENPGQLFGSDLLTDSNYGEWVNDMTETLIAKNKLVFVDGSFSRSKAGPGIRNDAWGRCDVTVKGWLKTAMIKEVRNSVRAAKNARDIWADLQQRFGKGSAGRAYELRRTIGALRQEKLSVSTFYTKLVTYSDELHSVTINPRCTCGTCTSDVARQTREKTESERLFDFLLRLDDAFSVVRSQIDSTLLSLQELAKCNHFLKRSIAGLGLIINPGPRYDDYSVNSCYLAMKLECKSKLSN</sequence>
<proteinExistence type="predicted"/>
<dbReference type="PANTHER" id="PTHR37610:SF95">
    <property type="entry name" value="GAG-POLYPEPTIDE OF LTR COPIA-TYPE-RELATED"/>
    <property type="match status" value="1"/>
</dbReference>
<dbReference type="Proteomes" id="UP001497516">
    <property type="component" value="Chromosome 6"/>
</dbReference>
<dbReference type="InterPro" id="IPR029472">
    <property type="entry name" value="Copia-like_N"/>
</dbReference>
<gene>
    <name evidence="2" type="ORF">LTRI10_LOCUS34779</name>
</gene>
<dbReference type="AlphaFoldDB" id="A0AAV2F7M5"/>